<name>A0ABV7M9U0_9PROT</name>
<dbReference type="EMBL" id="JBHRVA010000001">
    <property type="protein sequence ID" value="MFC3301116.1"/>
    <property type="molecule type" value="Genomic_DNA"/>
</dbReference>
<dbReference type="InterPro" id="IPR052067">
    <property type="entry name" value="Metal_resp_HTH_trans_reg"/>
</dbReference>
<keyword evidence="6" id="KW-1185">Reference proteome</keyword>
<evidence type="ECO:0000313" key="5">
    <source>
        <dbReference type="EMBL" id="MFC3301116.1"/>
    </source>
</evidence>
<evidence type="ECO:0000256" key="3">
    <source>
        <dbReference type="ARBA" id="ARBA00023163"/>
    </source>
</evidence>
<protein>
    <submittedName>
        <fullName evidence="5">MarR family winged helix-turn-helix transcriptional regulator</fullName>
    </submittedName>
</protein>
<evidence type="ECO:0000313" key="6">
    <source>
        <dbReference type="Proteomes" id="UP001595607"/>
    </source>
</evidence>
<keyword evidence="2" id="KW-0238">DNA-binding</keyword>
<dbReference type="PROSITE" id="PS50995">
    <property type="entry name" value="HTH_MARR_2"/>
    <property type="match status" value="1"/>
</dbReference>
<keyword evidence="1" id="KW-0805">Transcription regulation</keyword>
<dbReference type="RefSeq" id="WP_229786257.1">
    <property type="nucleotide sequence ID" value="NZ_BMXU01000003.1"/>
</dbReference>
<evidence type="ECO:0000256" key="1">
    <source>
        <dbReference type="ARBA" id="ARBA00023015"/>
    </source>
</evidence>
<reference evidence="6" key="1">
    <citation type="journal article" date="2019" name="Int. J. Syst. Evol. Microbiol.">
        <title>The Global Catalogue of Microorganisms (GCM) 10K type strain sequencing project: providing services to taxonomists for standard genome sequencing and annotation.</title>
        <authorList>
            <consortium name="The Broad Institute Genomics Platform"/>
            <consortium name="The Broad Institute Genome Sequencing Center for Infectious Disease"/>
            <person name="Wu L."/>
            <person name="Ma J."/>
        </authorList>
    </citation>
    <scope>NUCLEOTIDE SEQUENCE [LARGE SCALE GENOMIC DNA]</scope>
    <source>
        <strain evidence="6">KCTC 22245</strain>
    </source>
</reference>
<dbReference type="InterPro" id="IPR036390">
    <property type="entry name" value="WH_DNA-bd_sf"/>
</dbReference>
<dbReference type="PANTHER" id="PTHR35790:SF4">
    <property type="entry name" value="HTH-TYPE TRANSCRIPTIONAL REGULATOR PCHR"/>
    <property type="match status" value="1"/>
</dbReference>
<gene>
    <name evidence="5" type="ORF">ACFONP_00035</name>
</gene>
<dbReference type="Proteomes" id="UP001595607">
    <property type="component" value="Unassembled WGS sequence"/>
</dbReference>
<keyword evidence="3" id="KW-0804">Transcription</keyword>
<dbReference type="InterPro" id="IPR036388">
    <property type="entry name" value="WH-like_DNA-bd_sf"/>
</dbReference>
<dbReference type="SUPFAM" id="SSF46785">
    <property type="entry name" value="Winged helix' DNA-binding domain"/>
    <property type="match status" value="1"/>
</dbReference>
<organism evidence="5 6">
    <name type="scientific">Parvularcula lutaonensis</name>
    <dbReference type="NCBI Taxonomy" id="491923"/>
    <lineage>
        <taxon>Bacteria</taxon>
        <taxon>Pseudomonadati</taxon>
        <taxon>Pseudomonadota</taxon>
        <taxon>Alphaproteobacteria</taxon>
        <taxon>Parvularculales</taxon>
        <taxon>Parvularculaceae</taxon>
        <taxon>Parvularcula</taxon>
    </lineage>
</organism>
<sequence>MTVPPLKLEEFLPFRLSLASNLVSRRIAETYEAEFGLSTTQWRVMAVLGEYPGMTATELTQKTALDKVAVSRAASALVNRGLIQKRTRPDDNRRAALSLTEAGERVYAEVIPRARKMEADLLKALPRETLDALDKALSELTEAAEA</sequence>
<dbReference type="SMART" id="SM00347">
    <property type="entry name" value="HTH_MARR"/>
    <property type="match status" value="1"/>
</dbReference>
<feature type="domain" description="HTH marR-type" evidence="4">
    <location>
        <begin position="9"/>
        <end position="142"/>
    </location>
</feature>
<comment type="caution">
    <text evidence="5">The sequence shown here is derived from an EMBL/GenBank/DDBJ whole genome shotgun (WGS) entry which is preliminary data.</text>
</comment>
<accession>A0ABV7M9U0</accession>
<dbReference type="PRINTS" id="PR00598">
    <property type="entry name" value="HTHMARR"/>
</dbReference>
<evidence type="ECO:0000256" key="2">
    <source>
        <dbReference type="ARBA" id="ARBA00023125"/>
    </source>
</evidence>
<dbReference type="PANTHER" id="PTHR35790">
    <property type="entry name" value="HTH-TYPE TRANSCRIPTIONAL REGULATOR PCHR"/>
    <property type="match status" value="1"/>
</dbReference>
<dbReference type="Pfam" id="PF12802">
    <property type="entry name" value="MarR_2"/>
    <property type="match status" value="1"/>
</dbReference>
<dbReference type="InterPro" id="IPR000835">
    <property type="entry name" value="HTH_MarR-typ"/>
</dbReference>
<evidence type="ECO:0000259" key="4">
    <source>
        <dbReference type="PROSITE" id="PS50995"/>
    </source>
</evidence>
<dbReference type="Gene3D" id="1.10.10.10">
    <property type="entry name" value="Winged helix-like DNA-binding domain superfamily/Winged helix DNA-binding domain"/>
    <property type="match status" value="1"/>
</dbReference>
<proteinExistence type="predicted"/>